<accession>A0A2A8HHR4</accession>
<organism evidence="2 3">
    <name type="scientific">Bacillus toyonensis</name>
    <dbReference type="NCBI Taxonomy" id="155322"/>
    <lineage>
        <taxon>Bacteria</taxon>
        <taxon>Bacillati</taxon>
        <taxon>Bacillota</taxon>
        <taxon>Bacilli</taxon>
        <taxon>Bacillales</taxon>
        <taxon>Bacillaceae</taxon>
        <taxon>Bacillus</taxon>
        <taxon>Bacillus cereus group</taxon>
    </lineage>
</organism>
<proteinExistence type="predicted"/>
<name>A0A2A8HHR4_9BACI</name>
<evidence type="ECO:0008006" key="4">
    <source>
        <dbReference type="Google" id="ProtNLM"/>
    </source>
</evidence>
<reference evidence="2 3" key="1">
    <citation type="submission" date="2017-09" db="EMBL/GenBank/DDBJ databases">
        <title>Large-scale bioinformatics analysis of Bacillus genomes uncovers conserved roles of natural products in bacterial physiology.</title>
        <authorList>
            <consortium name="Agbiome Team Llc"/>
            <person name="Bleich R.M."/>
            <person name="Grubbs K.J."/>
            <person name="Santa Maria K.C."/>
            <person name="Allen S.E."/>
            <person name="Farag S."/>
            <person name="Shank E.A."/>
            <person name="Bowers A."/>
        </authorList>
    </citation>
    <scope>NUCLEOTIDE SEQUENCE [LARGE SCALE GENOMIC DNA]</scope>
    <source>
        <strain evidence="2 3">AFS021349</strain>
    </source>
</reference>
<feature type="region of interest" description="Disordered" evidence="1">
    <location>
        <begin position="136"/>
        <end position="167"/>
    </location>
</feature>
<dbReference type="RefSeq" id="WP_098226129.1">
    <property type="nucleotide sequence ID" value="NZ_NUBY01000031.1"/>
</dbReference>
<dbReference type="EMBL" id="NUBY01000031">
    <property type="protein sequence ID" value="PEQ08681.1"/>
    <property type="molecule type" value="Genomic_DNA"/>
</dbReference>
<evidence type="ECO:0000256" key="1">
    <source>
        <dbReference type="SAM" id="MobiDB-lite"/>
    </source>
</evidence>
<protein>
    <recommendedName>
        <fullName evidence="4">Replication protein</fullName>
    </recommendedName>
</protein>
<sequence length="167" mass="19017">MSNVRTIKTSNYVQLHNKAGLDKELSSKAKGTLYTAMALPPEYEINKTTFHQFFKDGRDSIKGAIEELVLKGYGFHEQTNGKGEFNAITLISDIKLTTSAKLDEDELETFVSDVTEELLYALKRIRETGKTYIGELHNTARKKKEEEKKRKKQENISVTENPSRKIS</sequence>
<comment type="caution">
    <text evidence="2">The sequence shown here is derived from an EMBL/GenBank/DDBJ whole genome shotgun (WGS) entry which is preliminary data.</text>
</comment>
<gene>
    <name evidence="2" type="ORF">CN585_07955</name>
</gene>
<dbReference type="Proteomes" id="UP000220841">
    <property type="component" value="Unassembled WGS sequence"/>
</dbReference>
<dbReference type="AlphaFoldDB" id="A0A2A8HHR4"/>
<evidence type="ECO:0000313" key="2">
    <source>
        <dbReference type="EMBL" id="PEQ08681.1"/>
    </source>
</evidence>
<evidence type="ECO:0000313" key="3">
    <source>
        <dbReference type="Proteomes" id="UP000220841"/>
    </source>
</evidence>